<feature type="coiled-coil region" evidence="1">
    <location>
        <begin position="12"/>
        <end position="43"/>
    </location>
</feature>
<feature type="region of interest" description="Disordered" evidence="2">
    <location>
        <begin position="157"/>
        <end position="186"/>
    </location>
</feature>
<dbReference type="EMBL" id="JBFOHK010000001">
    <property type="protein sequence ID" value="MEW9570854.1"/>
    <property type="molecule type" value="Genomic_DNA"/>
</dbReference>
<evidence type="ECO:0000256" key="2">
    <source>
        <dbReference type="SAM" id="MobiDB-lite"/>
    </source>
</evidence>
<accession>A0ABV3QAJ4</accession>
<evidence type="ECO:0000313" key="3">
    <source>
        <dbReference type="EMBL" id="MEW9570854.1"/>
    </source>
</evidence>
<sequence length="186" mass="19794">MTDQKTPEQIEIDTLRAHNAELLADLKAAKANAKASAEQVTALTGERDAALAQVRAVTIGQPVQAMAERISNLPDVFIAEIERNGWRFEHDGAGIVLRDADGKPVMLRDGATEREAKFTEADLRTACLQDWKAASERTDSASRFAHLILMPYASGGGAGHSSGRIDAGAAKPAAQARAPVPRGGLR</sequence>
<comment type="caution">
    <text evidence="3">The sequence shown here is derived from an EMBL/GenBank/DDBJ whole genome shotgun (WGS) entry which is preliminary data.</text>
</comment>
<evidence type="ECO:0000313" key="4">
    <source>
        <dbReference type="Proteomes" id="UP001556220"/>
    </source>
</evidence>
<gene>
    <name evidence="3" type="ORF">ABQJ54_03765</name>
</gene>
<reference evidence="3 4" key="1">
    <citation type="submission" date="2024-06" db="EMBL/GenBank/DDBJ databases">
        <authorList>
            <person name="Woo H."/>
        </authorList>
    </citation>
    <scope>NUCLEOTIDE SEQUENCE [LARGE SCALE GENOMIC DNA]</scope>
    <source>
        <strain evidence="3 4">Si-c</strain>
    </source>
</reference>
<organism evidence="3 4">
    <name type="scientific">Rhodanobacter lycopersici</name>
    <dbReference type="NCBI Taxonomy" id="3162487"/>
    <lineage>
        <taxon>Bacteria</taxon>
        <taxon>Pseudomonadati</taxon>
        <taxon>Pseudomonadota</taxon>
        <taxon>Gammaproteobacteria</taxon>
        <taxon>Lysobacterales</taxon>
        <taxon>Rhodanobacteraceae</taxon>
        <taxon>Rhodanobacter</taxon>
    </lineage>
</organism>
<name>A0ABV3QAJ4_9GAMM</name>
<dbReference type="Proteomes" id="UP001556220">
    <property type="component" value="Unassembled WGS sequence"/>
</dbReference>
<evidence type="ECO:0000256" key="1">
    <source>
        <dbReference type="SAM" id="Coils"/>
    </source>
</evidence>
<feature type="compositionally biased region" description="Low complexity" evidence="2">
    <location>
        <begin position="167"/>
        <end position="186"/>
    </location>
</feature>
<protein>
    <submittedName>
        <fullName evidence="3">Uncharacterized protein</fullName>
    </submittedName>
</protein>
<keyword evidence="4" id="KW-1185">Reference proteome</keyword>
<dbReference type="RefSeq" id="WP_367852925.1">
    <property type="nucleotide sequence ID" value="NZ_JBFOHK010000001.1"/>
</dbReference>
<keyword evidence="1" id="KW-0175">Coiled coil</keyword>
<proteinExistence type="predicted"/>